<dbReference type="InterPro" id="IPR036388">
    <property type="entry name" value="WH-like_DNA-bd_sf"/>
</dbReference>
<dbReference type="SUPFAM" id="SSF64288">
    <property type="entry name" value="Chorismate lyase-like"/>
    <property type="match status" value="1"/>
</dbReference>
<dbReference type="CDD" id="cd07377">
    <property type="entry name" value="WHTH_GntR"/>
    <property type="match status" value="1"/>
</dbReference>
<dbReference type="GO" id="GO:0003677">
    <property type="term" value="F:DNA binding"/>
    <property type="evidence" value="ECO:0007669"/>
    <property type="project" value="UniProtKB-KW"/>
</dbReference>
<dbReference type="SMART" id="SM00866">
    <property type="entry name" value="UTRA"/>
    <property type="match status" value="1"/>
</dbReference>
<dbReference type="RefSeq" id="WP_218857088.1">
    <property type="nucleotide sequence ID" value="NZ_BAAAPX010000001.1"/>
</dbReference>
<dbReference type="PRINTS" id="PR00035">
    <property type="entry name" value="HTHGNTR"/>
</dbReference>
<evidence type="ECO:0000259" key="4">
    <source>
        <dbReference type="PROSITE" id="PS50949"/>
    </source>
</evidence>
<name>A0A852T1X5_9MICO</name>
<dbReference type="SUPFAM" id="SSF46785">
    <property type="entry name" value="Winged helix' DNA-binding domain"/>
    <property type="match status" value="1"/>
</dbReference>
<proteinExistence type="predicted"/>
<dbReference type="InterPro" id="IPR011663">
    <property type="entry name" value="UTRA"/>
</dbReference>
<dbReference type="Pfam" id="PF00392">
    <property type="entry name" value="GntR"/>
    <property type="match status" value="1"/>
</dbReference>
<feature type="domain" description="HTH gntR-type" evidence="4">
    <location>
        <begin position="4"/>
        <end position="72"/>
    </location>
</feature>
<dbReference type="PANTHER" id="PTHR44846:SF16">
    <property type="entry name" value="TRANSCRIPTIONAL REGULATOR PHNF-RELATED"/>
    <property type="match status" value="1"/>
</dbReference>
<dbReference type="EMBL" id="JACCBJ010000001">
    <property type="protein sequence ID" value="NYD75157.1"/>
    <property type="molecule type" value="Genomic_DNA"/>
</dbReference>
<dbReference type="SMART" id="SM00345">
    <property type="entry name" value="HTH_GNTR"/>
    <property type="match status" value="1"/>
</dbReference>
<sequence>MKTPTITTRVSREIGSAINHGIYQPGTKLPGERLLAESMHVSRSTVRMALEELERQGRVARSPQRGWFVPSPTVGEPPSTLESFTEMARQRGHTPTAQVLEKTVRSATLDEANQLGIAPGAEVLELVRLRGMNSTPICVDRNVMPLALAQPLVEVDLTDASLYESLQTYCSVKIFRSAYSVQAQAVTADLTGLLRIQPGSPVLVGREIAYDRAGAPVLLGLNTYRGDAYRFHADLYRAE</sequence>
<comment type="caution">
    <text evidence="5">The sequence shown here is derived from an EMBL/GenBank/DDBJ whole genome shotgun (WGS) entry which is preliminary data.</text>
</comment>
<organism evidence="5 6">
    <name type="scientific">Leifsonia soli</name>
    <dbReference type="NCBI Taxonomy" id="582665"/>
    <lineage>
        <taxon>Bacteria</taxon>
        <taxon>Bacillati</taxon>
        <taxon>Actinomycetota</taxon>
        <taxon>Actinomycetes</taxon>
        <taxon>Micrococcales</taxon>
        <taxon>Microbacteriaceae</taxon>
        <taxon>Leifsonia</taxon>
    </lineage>
</organism>
<keyword evidence="3" id="KW-0804">Transcription</keyword>
<dbReference type="InterPro" id="IPR028978">
    <property type="entry name" value="Chorismate_lyase_/UTRA_dom_sf"/>
</dbReference>
<dbReference type="Pfam" id="PF07702">
    <property type="entry name" value="UTRA"/>
    <property type="match status" value="1"/>
</dbReference>
<dbReference type="Gene3D" id="1.10.10.10">
    <property type="entry name" value="Winged helix-like DNA-binding domain superfamily/Winged helix DNA-binding domain"/>
    <property type="match status" value="1"/>
</dbReference>
<evidence type="ECO:0000256" key="1">
    <source>
        <dbReference type="ARBA" id="ARBA00023015"/>
    </source>
</evidence>
<dbReference type="Proteomes" id="UP000589620">
    <property type="component" value="Unassembled WGS sequence"/>
</dbReference>
<dbReference type="PANTHER" id="PTHR44846">
    <property type="entry name" value="MANNOSYL-D-GLYCERATE TRANSPORT/METABOLISM SYSTEM REPRESSOR MNGR-RELATED"/>
    <property type="match status" value="1"/>
</dbReference>
<dbReference type="AlphaFoldDB" id="A0A852T1X5"/>
<evidence type="ECO:0000256" key="2">
    <source>
        <dbReference type="ARBA" id="ARBA00023125"/>
    </source>
</evidence>
<gene>
    <name evidence="5" type="ORF">BJ963_002676</name>
</gene>
<accession>A0A852T1X5</accession>
<evidence type="ECO:0000256" key="3">
    <source>
        <dbReference type="ARBA" id="ARBA00023163"/>
    </source>
</evidence>
<dbReference type="InterPro" id="IPR000524">
    <property type="entry name" value="Tscrpt_reg_HTH_GntR"/>
</dbReference>
<dbReference type="PROSITE" id="PS50949">
    <property type="entry name" value="HTH_GNTR"/>
    <property type="match status" value="1"/>
</dbReference>
<dbReference type="InterPro" id="IPR036390">
    <property type="entry name" value="WH_DNA-bd_sf"/>
</dbReference>
<evidence type="ECO:0000313" key="6">
    <source>
        <dbReference type="Proteomes" id="UP000589620"/>
    </source>
</evidence>
<keyword evidence="6" id="KW-1185">Reference proteome</keyword>
<evidence type="ECO:0000313" key="5">
    <source>
        <dbReference type="EMBL" id="NYD75157.1"/>
    </source>
</evidence>
<protein>
    <submittedName>
        <fullName evidence="5">GntR family transcriptional regulator</fullName>
    </submittedName>
</protein>
<keyword evidence="2" id="KW-0238">DNA-binding</keyword>
<dbReference type="GO" id="GO:0003700">
    <property type="term" value="F:DNA-binding transcription factor activity"/>
    <property type="evidence" value="ECO:0007669"/>
    <property type="project" value="InterPro"/>
</dbReference>
<reference evidence="5 6" key="1">
    <citation type="submission" date="2020-07" db="EMBL/GenBank/DDBJ databases">
        <title>Sequencing the genomes of 1000 actinobacteria strains.</title>
        <authorList>
            <person name="Klenk H.-P."/>
        </authorList>
    </citation>
    <scope>NUCLEOTIDE SEQUENCE [LARGE SCALE GENOMIC DNA]</scope>
    <source>
        <strain evidence="5 6">DSM 23871</strain>
    </source>
</reference>
<dbReference type="InterPro" id="IPR050679">
    <property type="entry name" value="Bact_HTH_transcr_reg"/>
</dbReference>
<keyword evidence="1" id="KW-0805">Transcription regulation</keyword>
<dbReference type="Gene3D" id="3.40.1410.10">
    <property type="entry name" value="Chorismate lyase-like"/>
    <property type="match status" value="1"/>
</dbReference>